<dbReference type="PANTHER" id="PTHR16305">
    <property type="entry name" value="TESTICULAR SOLUBLE ADENYLYL CYCLASE"/>
    <property type="match status" value="1"/>
</dbReference>
<dbReference type="Proteomes" id="UP000466785">
    <property type="component" value="Chromosome"/>
</dbReference>
<keyword evidence="1" id="KW-0547">Nucleotide-binding</keyword>
<dbReference type="GO" id="GO:0004016">
    <property type="term" value="F:adenylate cyclase activity"/>
    <property type="evidence" value="ECO:0007669"/>
    <property type="project" value="TreeGrafter"/>
</dbReference>
<dbReference type="Pfam" id="PF00196">
    <property type="entry name" value="GerE"/>
    <property type="match status" value="1"/>
</dbReference>
<dbReference type="PRINTS" id="PR00038">
    <property type="entry name" value="HTHLUXR"/>
</dbReference>
<evidence type="ECO:0000313" key="5">
    <source>
        <dbReference type="Proteomes" id="UP000466785"/>
    </source>
</evidence>
<evidence type="ECO:0000259" key="3">
    <source>
        <dbReference type="PROSITE" id="PS50043"/>
    </source>
</evidence>
<dbReference type="GO" id="GO:0006355">
    <property type="term" value="P:regulation of DNA-templated transcription"/>
    <property type="evidence" value="ECO:0007669"/>
    <property type="project" value="InterPro"/>
</dbReference>
<protein>
    <submittedName>
        <fullName evidence="4">Transcriptional regulator</fullName>
    </submittedName>
</protein>
<dbReference type="SUPFAM" id="SSF52540">
    <property type="entry name" value="P-loop containing nucleoside triphosphate hydrolases"/>
    <property type="match status" value="1"/>
</dbReference>
<proteinExistence type="predicted"/>
<evidence type="ECO:0000256" key="1">
    <source>
        <dbReference type="ARBA" id="ARBA00022741"/>
    </source>
</evidence>
<dbReference type="PROSITE" id="PS00622">
    <property type="entry name" value="HTH_LUXR_1"/>
    <property type="match status" value="1"/>
</dbReference>
<dbReference type="InterPro" id="IPR011990">
    <property type="entry name" value="TPR-like_helical_dom_sf"/>
</dbReference>
<dbReference type="InterPro" id="IPR027417">
    <property type="entry name" value="P-loop_NTPase"/>
</dbReference>
<evidence type="ECO:0000313" key="4">
    <source>
        <dbReference type="EMBL" id="BBX49640.1"/>
    </source>
</evidence>
<dbReference type="AlphaFoldDB" id="A0A6N4V697"/>
<dbReference type="SMART" id="SM00421">
    <property type="entry name" value="HTH_LUXR"/>
    <property type="match status" value="1"/>
</dbReference>
<dbReference type="Pfam" id="PF13191">
    <property type="entry name" value="AAA_16"/>
    <property type="match status" value="1"/>
</dbReference>
<dbReference type="GO" id="GO:0005737">
    <property type="term" value="C:cytoplasm"/>
    <property type="evidence" value="ECO:0007669"/>
    <property type="project" value="TreeGrafter"/>
</dbReference>
<organism evidence="4 5">
    <name type="scientific">Mycolicibacterium poriferae</name>
    <dbReference type="NCBI Taxonomy" id="39694"/>
    <lineage>
        <taxon>Bacteria</taxon>
        <taxon>Bacillati</taxon>
        <taxon>Actinomycetota</taxon>
        <taxon>Actinomycetes</taxon>
        <taxon>Mycobacteriales</taxon>
        <taxon>Mycobacteriaceae</taxon>
        <taxon>Mycolicibacterium</taxon>
    </lineage>
</organism>
<dbReference type="SUPFAM" id="SSF48452">
    <property type="entry name" value="TPR-like"/>
    <property type="match status" value="3"/>
</dbReference>
<dbReference type="GO" id="GO:0003677">
    <property type="term" value="F:DNA binding"/>
    <property type="evidence" value="ECO:0007669"/>
    <property type="project" value="InterPro"/>
</dbReference>
<dbReference type="KEGG" id="mpof:MPOR_06660"/>
<dbReference type="Gene3D" id="1.10.10.10">
    <property type="entry name" value="Winged helix-like DNA-binding domain superfamily/Winged helix DNA-binding domain"/>
    <property type="match status" value="1"/>
</dbReference>
<dbReference type="RefSeq" id="WP_235682426.1">
    <property type="nucleotide sequence ID" value="NZ_AP022570.1"/>
</dbReference>
<gene>
    <name evidence="4" type="ORF">MPOR_06660</name>
</gene>
<feature type="domain" description="HTH luxR-type" evidence="3">
    <location>
        <begin position="863"/>
        <end position="928"/>
    </location>
</feature>
<dbReference type="PANTHER" id="PTHR16305:SF35">
    <property type="entry name" value="TRANSCRIPTIONAL ACTIVATOR DOMAIN"/>
    <property type="match status" value="1"/>
</dbReference>
<reference evidence="4 5" key="1">
    <citation type="journal article" date="2019" name="Emerg. Microbes Infect.">
        <title>Comprehensive subspecies identification of 175 nontuberculous mycobacteria species based on 7547 genomic profiles.</title>
        <authorList>
            <person name="Matsumoto Y."/>
            <person name="Kinjo T."/>
            <person name="Motooka D."/>
            <person name="Nabeya D."/>
            <person name="Jung N."/>
            <person name="Uechi K."/>
            <person name="Horii T."/>
            <person name="Iida T."/>
            <person name="Fujita J."/>
            <person name="Nakamura S."/>
        </authorList>
    </citation>
    <scope>NUCLEOTIDE SEQUENCE [LARGE SCALE GENOMIC DNA]</scope>
    <source>
        <strain evidence="4 5">JCM 12603</strain>
    </source>
</reference>
<dbReference type="SUPFAM" id="SSF46894">
    <property type="entry name" value="C-terminal effector domain of the bipartite response regulators"/>
    <property type="match status" value="1"/>
</dbReference>
<keyword evidence="5" id="KW-1185">Reference proteome</keyword>
<accession>A0A6N4V697</accession>
<evidence type="ECO:0000256" key="2">
    <source>
        <dbReference type="ARBA" id="ARBA00022840"/>
    </source>
</evidence>
<dbReference type="CDD" id="cd06170">
    <property type="entry name" value="LuxR_C_like"/>
    <property type="match status" value="1"/>
</dbReference>
<keyword evidence="2" id="KW-0067">ATP-binding</keyword>
<dbReference type="EMBL" id="AP022570">
    <property type="protein sequence ID" value="BBX49640.1"/>
    <property type="molecule type" value="Genomic_DNA"/>
</dbReference>
<dbReference type="InterPro" id="IPR000792">
    <property type="entry name" value="Tscrpt_reg_LuxR_C"/>
</dbReference>
<sequence length="928" mass="99090">MTSQGAGHQPQHQAVTDFVTAVQRGPAALVFDGEAGIGKTTAWLAAIAAVRQSGFRVLTARVGQAESVLAYAAVADLLADVDAAVIAQLPDLQRLAIDRVLFRAGGDGPVTDQRVTAAAFATLVEAAAATAPTILAIDDTQWLDPSSRAVLAFATRRLRGRVGVLATERRDTDGLTATAWLDLSLPDDVTRMRLQPLSIGALHSVLVDRFGHGFPRAELVRIAEISGGNPFYAIELARVLDGSREPAAQPALPPTLAEVVRERTGRYRGDTADVLLTLSCVSAATVDLLARAAGATAGRIVELLEDVETDGVVAIDGNRVVFTHPLLARGTYAEATPARRRAAHRALAAVEQAPELRARHLALAATTSDEATLAELDAAAQSARERGAPAAAAELLELAIGLGGDKPMRRVRAAGDHFQAGDAARARALLDDALEQLRPGWLRAIALNLLAAVHIYDNHFTRAAELLNQAVEDAADAPPVLVQTLMSLTFARGMGAFADGTDDTGWVEEMMATARRAVSVAEELGVPSLISQAQTMWVHTAFIHGHGVDEEALQRALALEEPDDDVPSPSRAGFVQALLSAWTGDLDAARTQIDAVRRHCLQRGDDRNMMAVESYSALIALWSGDLGQAALQAEEAVHRAQQLGGEHVDVIPLTVRAAVAAYRGQQAAAEADCAAVLEAVQKSGSVRMADWALMTAGFLAVSRRDFDAAIEALQPLVDRLPLVPGIELMQGWFLPDAAEALVSLNRLDEAEQLCALLLSQGQQFDRAWMLAAGNRCRAMVLAARGSLDAALDCARAAMAAHDRVPMPFERARTQLLLGQLQRRQKAKEAASATLAEALVCFEAMGAQLWVERVRHELARTNVRRSAAAQLSPTEQRVAELAATGMTNRDIASALFISPKTVESNLSRVYRKLGIRSRAELGRRIDDVR</sequence>
<name>A0A6N4V697_9MYCO</name>
<dbReference type="InterPro" id="IPR041664">
    <property type="entry name" value="AAA_16"/>
</dbReference>
<dbReference type="InterPro" id="IPR036388">
    <property type="entry name" value="WH-like_DNA-bd_sf"/>
</dbReference>
<dbReference type="InterPro" id="IPR016032">
    <property type="entry name" value="Sig_transdc_resp-reg_C-effctor"/>
</dbReference>
<dbReference type="PROSITE" id="PS50043">
    <property type="entry name" value="HTH_LUXR_2"/>
    <property type="match status" value="1"/>
</dbReference>
<dbReference type="GO" id="GO:0005524">
    <property type="term" value="F:ATP binding"/>
    <property type="evidence" value="ECO:0007669"/>
    <property type="project" value="UniProtKB-KW"/>
</dbReference>
<dbReference type="Gene3D" id="1.25.40.10">
    <property type="entry name" value="Tetratricopeptide repeat domain"/>
    <property type="match status" value="2"/>
</dbReference>